<protein>
    <recommendedName>
        <fullName evidence="3">Terminase small subunit</fullName>
    </recommendedName>
</protein>
<gene>
    <name evidence="1" type="ORF">GCM10010082_31620</name>
</gene>
<evidence type="ECO:0000313" key="1">
    <source>
        <dbReference type="EMBL" id="GHC34610.1"/>
    </source>
</evidence>
<dbReference type="InterPro" id="IPR036388">
    <property type="entry name" value="WH-like_DNA-bd_sf"/>
</dbReference>
<name>A0ABQ3FRZ7_9GAMM</name>
<evidence type="ECO:0000313" key="2">
    <source>
        <dbReference type="Proteomes" id="UP000604243"/>
    </source>
</evidence>
<evidence type="ECO:0008006" key="3">
    <source>
        <dbReference type="Google" id="ProtNLM"/>
    </source>
</evidence>
<dbReference type="SUPFAM" id="SSF46955">
    <property type="entry name" value="Putative DNA-binding domain"/>
    <property type="match status" value="1"/>
</dbReference>
<reference evidence="2" key="1">
    <citation type="journal article" date="2019" name="Int. J. Syst. Evol. Microbiol.">
        <title>The Global Catalogue of Microorganisms (GCM) 10K type strain sequencing project: providing services to taxonomists for standard genome sequencing and annotation.</title>
        <authorList>
            <consortium name="The Broad Institute Genomics Platform"/>
            <consortium name="The Broad Institute Genome Sequencing Center for Infectious Disease"/>
            <person name="Wu L."/>
            <person name="Ma J."/>
        </authorList>
    </citation>
    <scope>NUCLEOTIDE SEQUENCE [LARGE SCALE GENOMIC DNA]</scope>
    <source>
        <strain evidence="2">KCTC 42082</strain>
    </source>
</reference>
<sequence>MKLNKREYAEARGVSERTVTNWIKQGLPCEGSGKKGDPLRITLGDAIAWEIEREVSKQVGGGEEGETTFDQEELMKLRAERRDREYSAELRKMELAVKQGQLIDLDMTERVLVEAMTQLAMILRPVGRKVIPKVITARNEAEGLQIWDGEVTRALNVCADMLESIEIHAIPDSQDSEVVEPGA</sequence>
<keyword evidence="2" id="KW-1185">Reference proteome</keyword>
<comment type="caution">
    <text evidence="1">The sequence shown here is derived from an EMBL/GenBank/DDBJ whole genome shotgun (WGS) entry which is preliminary data.</text>
</comment>
<proteinExistence type="predicted"/>
<dbReference type="Gene3D" id="1.10.10.10">
    <property type="entry name" value="Winged helix-like DNA-binding domain superfamily/Winged helix DNA-binding domain"/>
    <property type="match status" value="1"/>
</dbReference>
<organism evidence="1 2">
    <name type="scientific">Kushneria pakistanensis</name>
    <dbReference type="NCBI Taxonomy" id="1508770"/>
    <lineage>
        <taxon>Bacteria</taxon>
        <taxon>Pseudomonadati</taxon>
        <taxon>Pseudomonadota</taxon>
        <taxon>Gammaproteobacteria</taxon>
        <taxon>Oceanospirillales</taxon>
        <taxon>Halomonadaceae</taxon>
        <taxon>Kushneria</taxon>
    </lineage>
</organism>
<accession>A0ABQ3FRZ7</accession>
<dbReference type="Proteomes" id="UP000604243">
    <property type="component" value="Unassembled WGS sequence"/>
</dbReference>
<dbReference type="EMBL" id="BMZM01000006">
    <property type="protein sequence ID" value="GHC34610.1"/>
    <property type="molecule type" value="Genomic_DNA"/>
</dbReference>
<dbReference type="InterPro" id="IPR009061">
    <property type="entry name" value="DNA-bd_dom_put_sf"/>
</dbReference>